<dbReference type="PANTHER" id="PTHR43767">
    <property type="entry name" value="LONG-CHAIN-FATTY-ACID--COA LIGASE"/>
    <property type="match status" value="1"/>
</dbReference>
<dbReference type="GO" id="GO:0016877">
    <property type="term" value="F:ligase activity, forming carbon-sulfur bonds"/>
    <property type="evidence" value="ECO:0007669"/>
    <property type="project" value="UniProtKB-ARBA"/>
</dbReference>
<feature type="domain" description="AMP-dependent synthetase/ligase" evidence="2">
    <location>
        <begin position="12"/>
        <end position="398"/>
    </location>
</feature>
<evidence type="ECO:0000256" key="1">
    <source>
        <dbReference type="SAM" id="MobiDB-lite"/>
    </source>
</evidence>
<feature type="region of interest" description="Disordered" evidence="1">
    <location>
        <begin position="356"/>
        <end position="380"/>
    </location>
</feature>
<dbReference type="InterPro" id="IPR045851">
    <property type="entry name" value="AMP-bd_C_sf"/>
</dbReference>
<keyword evidence="5" id="KW-1185">Reference proteome</keyword>
<dbReference type="InterPro" id="IPR025110">
    <property type="entry name" value="AMP-bd_C"/>
</dbReference>
<gene>
    <name evidence="4" type="ORF">F4554_004858</name>
</gene>
<dbReference type="Pfam" id="PF13193">
    <property type="entry name" value="AMP-binding_C"/>
    <property type="match status" value="1"/>
</dbReference>
<dbReference type="AlphaFoldDB" id="A0A852ZT96"/>
<dbReference type="Proteomes" id="UP000579605">
    <property type="component" value="Unassembled WGS sequence"/>
</dbReference>
<dbReference type="Gene3D" id="3.40.50.12780">
    <property type="entry name" value="N-terminal domain of ligase-like"/>
    <property type="match status" value="1"/>
</dbReference>
<proteinExistence type="predicted"/>
<dbReference type="InterPro" id="IPR000873">
    <property type="entry name" value="AMP-dep_synth/lig_dom"/>
</dbReference>
<dbReference type="PANTHER" id="PTHR43767:SF7">
    <property type="entry name" value="MEDIUM_LONG-CHAIN-FATTY-ACID--COA LIGASE FADD8"/>
    <property type="match status" value="1"/>
</dbReference>
<dbReference type="RefSeq" id="WP_179789673.1">
    <property type="nucleotide sequence ID" value="NZ_BAAARR010000005.1"/>
</dbReference>
<evidence type="ECO:0000259" key="2">
    <source>
        <dbReference type="Pfam" id="PF00501"/>
    </source>
</evidence>
<dbReference type="Gene3D" id="3.30.300.30">
    <property type="match status" value="1"/>
</dbReference>
<name>A0A852ZT96_9ACTN</name>
<protein>
    <submittedName>
        <fullName evidence="4">Acyl-CoA synthetase (AMP-forming)/AMP-acid ligase II</fullName>
    </submittedName>
</protein>
<dbReference type="Pfam" id="PF00501">
    <property type="entry name" value="AMP-binding"/>
    <property type="match status" value="1"/>
</dbReference>
<evidence type="ECO:0000313" key="5">
    <source>
        <dbReference type="Proteomes" id="UP000579605"/>
    </source>
</evidence>
<organism evidence="4 5">
    <name type="scientific">Actinopolymorpha rutila</name>
    <dbReference type="NCBI Taxonomy" id="446787"/>
    <lineage>
        <taxon>Bacteria</taxon>
        <taxon>Bacillati</taxon>
        <taxon>Actinomycetota</taxon>
        <taxon>Actinomycetes</taxon>
        <taxon>Propionibacteriales</taxon>
        <taxon>Actinopolymorphaceae</taxon>
        <taxon>Actinopolymorpha</taxon>
    </lineage>
</organism>
<evidence type="ECO:0000259" key="3">
    <source>
        <dbReference type="Pfam" id="PF13193"/>
    </source>
</evidence>
<dbReference type="InterPro" id="IPR042099">
    <property type="entry name" value="ANL_N_sf"/>
</dbReference>
<reference evidence="4 5" key="1">
    <citation type="submission" date="2020-07" db="EMBL/GenBank/DDBJ databases">
        <title>Sequencing the genomes of 1000 actinobacteria strains.</title>
        <authorList>
            <person name="Klenk H.-P."/>
        </authorList>
    </citation>
    <scope>NUCLEOTIDE SEQUENCE [LARGE SCALE GENOMIC DNA]</scope>
    <source>
        <strain evidence="4 5">DSM 18448</strain>
    </source>
</reference>
<feature type="domain" description="AMP-binding enzyme C-terminal" evidence="3">
    <location>
        <begin position="449"/>
        <end position="524"/>
    </location>
</feature>
<comment type="caution">
    <text evidence="4">The sequence shown here is derived from an EMBL/GenBank/DDBJ whole genome shotgun (WGS) entry which is preliminary data.</text>
</comment>
<dbReference type="InterPro" id="IPR050237">
    <property type="entry name" value="ATP-dep_AMP-bd_enzyme"/>
</dbReference>
<sequence length="544" mass="58534">MTTLADLTRRAHVRYAHHPAVHDGQRRLTFAELGAMARRTANRLLVAGLRPGDRVVLALDNRPEVLAVEHALFLTGMVRVALSSRLHGREVAGIAADCTAAAVVCEPTHLAALTAQRPELPRLRLLAVADQEPAEQADVDSAVSLAELVGPGVPDTPPDVPDPLPDDVAALMYTSGTTGEPKGAVATHAAWVSMVRAFWAELPPSGPGDVVLHVAPMSHFGGSAGSAYTLRGAAVVPVRRFDPPAVLDLLAEYQVTTIPLVPTMLKDLTVEAERRRRAGDQWSPGTLRAVPYGGAAISAQALDRAWQAFGDVLYQCYGLSEALAPLTVLSAHDHRPTADGELPARLSSAGRPVPDVELSVVDSDPSEGRSVDVSRDGVPRGGTGEVVVRGTVVTRGYWNRPDETRDVLTSDGWFRTGDLGYLDEGGYLHLVDRRREVIVSGGFNVYPSEVERAIAELDGVQDVVVVAIPHPRWGEAVAAVVVRRPGYDVTADDVVAACRVRLASYKKPVHVEFDVQLPLTGNRKLSRRLVQERYWTGSDRRVGQ</sequence>
<dbReference type="PROSITE" id="PS00455">
    <property type="entry name" value="AMP_BINDING"/>
    <property type="match status" value="1"/>
</dbReference>
<evidence type="ECO:0000313" key="4">
    <source>
        <dbReference type="EMBL" id="NYH92220.1"/>
    </source>
</evidence>
<feature type="compositionally biased region" description="Basic and acidic residues" evidence="1">
    <location>
        <begin position="366"/>
        <end position="378"/>
    </location>
</feature>
<dbReference type="EMBL" id="JACBZH010000001">
    <property type="protein sequence ID" value="NYH92220.1"/>
    <property type="molecule type" value="Genomic_DNA"/>
</dbReference>
<dbReference type="InterPro" id="IPR020845">
    <property type="entry name" value="AMP-binding_CS"/>
</dbReference>
<keyword evidence="4" id="KW-0436">Ligase</keyword>
<accession>A0A852ZT96</accession>
<dbReference type="SUPFAM" id="SSF56801">
    <property type="entry name" value="Acetyl-CoA synthetase-like"/>
    <property type="match status" value="1"/>
</dbReference>